<dbReference type="AlphaFoldDB" id="A0A5J4SK68"/>
<evidence type="ECO:0000313" key="1">
    <source>
        <dbReference type="EMBL" id="KAA6345751.1"/>
    </source>
</evidence>
<dbReference type="EMBL" id="SNRY01000157">
    <property type="protein sequence ID" value="KAA6345751.1"/>
    <property type="molecule type" value="Genomic_DNA"/>
</dbReference>
<name>A0A5J4SK68_9ZZZZ</name>
<organism evidence="1">
    <name type="scientific">termite gut metagenome</name>
    <dbReference type="NCBI Taxonomy" id="433724"/>
    <lineage>
        <taxon>unclassified sequences</taxon>
        <taxon>metagenomes</taxon>
        <taxon>organismal metagenomes</taxon>
    </lineage>
</organism>
<dbReference type="Pfam" id="PF10626">
    <property type="entry name" value="TraO"/>
    <property type="match status" value="1"/>
</dbReference>
<comment type="caution">
    <text evidence="1">The sequence shown here is derived from an EMBL/GenBank/DDBJ whole genome shotgun (WGS) entry which is preliminary data.</text>
</comment>
<dbReference type="InterPro" id="IPR018899">
    <property type="entry name" value="Conjug_transposon_Tra0"/>
</dbReference>
<sequence>MKQLTIILTFVLCFAFSGGAYAQRCLPGMRGIQLTGGMVDGVYSSKTKNETGYSFGVAMATYAKNANKWVFGGEFLQRYYPYKETRLPMAQFTAEGGYYLKVLSDPSKTVFLSLGGSALAGYEVSNWGEKTLYDGSTLQNKDAFIYGGAITLEFETYITDRVVLLLTGRERILWGNSTGHFHTQLSAGIKFIIN</sequence>
<proteinExistence type="predicted"/>
<accession>A0A5J4SK68</accession>
<reference evidence="1" key="1">
    <citation type="submission" date="2019-03" db="EMBL/GenBank/DDBJ databases">
        <title>Single cell metagenomics reveals metabolic interactions within the superorganism composed of flagellate Streblomastix strix and complex community of Bacteroidetes bacteria on its surface.</title>
        <authorList>
            <person name="Treitli S.C."/>
            <person name="Kolisko M."/>
            <person name="Husnik F."/>
            <person name="Keeling P."/>
            <person name="Hampl V."/>
        </authorList>
    </citation>
    <scope>NUCLEOTIDE SEQUENCE</scope>
    <source>
        <strain evidence="1">STM</strain>
    </source>
</reference>
<protein>
    <recommendedName>
        <fullName evidence="2">Conjugative transposon protein TraO</fullName>
    </recommendedName>
</protein>
<evidence type="ECO:0008006" key="2">
    <source>
        <dbReference type="Google" id="ProtNLM"/>
    </source>
</evidence>
<gene>
    <name evidence="1" type="ORF">EZS27_006687</name>
</gene>